<name>W0FKF5_9BACT</name>
<reference evidence="2" key="1">
    <citation type="journal article" date="2013" name="PLoS ONE">
        <title>Metagenomic insights into the carbohydrate-active enzymes carried by the microorganisms adhering to solid digesta in the rumen of cows.</title>
        <authorList>
            <person name="Wang L."/>
            <person name="Hatem A."/>
            <person name="Catalyurek U.V."/>
            <person name="Morrison M."/>
            <person name="Yu Z."/>
        </authorList>
    </citation>
    <scope>NUCLEOTIDE SEQUENCE</scope>
</reference>
<keyword evidence="1" id="KW-0175">Coiled coil</keyword>
<protein>
    <submittedName>
        <fullName evidence="2">Resolvase domain protein</fullName>
    </submittedName>
</protein>
<dbReference type="AlphaFoldDB" id="W0FKF5"/>
<proteinExistence type="predicted"/>
<organism evidence="2">
    <name type="scientific">uncultured bacterium Contig1625</name>
    <dbReference type="NCBI Taxonomy" id="1393476"/>
    <lineage>
        <taxon>Bacteria</taxon>
        <taxon>environmental samples</taxon>
    </lineage>
</organism>
<feature type="coiled-coil region" evidence="1">
    <location>
        <begin position="56"/>
        <end position="90"/>
    </location>
</feature>
<evidence type="ECO:0000313" key="2">
    <source>
        <dbReference type="EMBL" id="AHF25358.1"/>
    </source>
</evidence>
<evidence type="ECO:0000256" key="1">
    <source>
        <dbReference type="SAM" id="Coils"/>
    </source>
</evidence>
<accession>W0FKF5</accession>
<sequence>MADREAIAADCQLLVDELSDTSALDAKITATQEEMENVVTLNKELIRMQAAKGTDRAEFNRKAAEYDERFRKAEARLARLQADRKRNLARCAEVRSFVNAIREQPLVLEEWDEQLWKIMVSQLTVYSDGRVVFTFRGENTITVMA</sequence>
<dbReference type="EMBL" id="KC246832">
    <property type="protein sequence ID" value="AHF25358.1"/>
    <property type="molecule type" value="Genomic_DNA"/>
</dbReference>